<dbReference type="GO" id="GO:0016788">
    <property type="term" value="F:hydrolase activity, acting on ester bonds"/>
    <property type="evidence" value="ECO:0007669"/>
    <property type="project" value="InterPro"/>
</dbReference>
<gene>
    <name evidence="2" type="ORF">Rhopal_000358-T1</name>
</gene>
<sequence>MDAWFDHIALSPAYPDLRDEHYDLAVGGATVWPGAKAFGLPNVSFPDQVDVFERYFVNSRNPEKPKWDNATSLFSVFIGINDISYRWWQRGSILPHLRQTLGVYDSQIGRLYKAGARTFLLFKVPPYERSPIVSLIDSVVENTRNNVDVSAAALNKDLELYVDQAPEKYPGADFRLFDTVEFFDDVLDNAKSKYGFENDDGWCPWYSLGMYKANVPPALSLKECSVPLEKYLWYDGVHPTWSVHRLLAAAVQRFLSREGRTEQSVQRRDAILDDFPVDQAVDAAAAEEEYRRLYVRQRQLVPHAPKRFFHLKRTLTPVLG</sequence>
<dbReference type="PANTHER" id="PTHR45648">
    <property type="entry name" value="GDSL LIPASE/ACYLHYDROLASE FAMILY PROTEIN (AFU_ORTHOLOGUE AFUA_4G14700)"/>
    <property type="match status" value="1"/>
</dbReference>
<evidence type="ECO:0000256" key="1">
    <source>
        <dbReference type="ARBA" id="ARBA00022801"/>
    </source>
</evidence>
<organism evidence="2 3">
    <name type="scientific">Rhodotorula paludigena</name>
    <dbReference type="NCBI Taxonomy" id="86838"/>
    <lineage>
        <taxon>Eukaryota</taxon>
        <taxon>Fungi</taxon>
        <taxon>Dikarya</taxon>
        <taxon>Basidiomycota</taxon>
        <taxon>Pucciniomycotina</taxon>
        <taxon>Microbotryomycetes</taxon>
        <taxon>Sporidiobolales</taxon>
        <taxon>Sporidiobolaceae</taxon>
        <taxon>Rhodotorula</taxon>
    </lineage>
</organism>
<dbReference type="AlphaFoldDB" id="A0AAV5GDH1"/>
<keyword evidence="3" id="KW-1185">Reference proteome</keyword>
<dbReference type="EMBL" id="BQKY01000001">
    <property type="protein sequence ID" value="GJN87409.1"/>
    <property type="molecule type" value="Genomic_DNA"/>
</dbReference>
<comment type="caution">
    <text evidence="2">The sequence shown here is derived from an EMBL/GenBank/DDBJ whole genome shotgun (WGS) entry which is preliminary data.</text>
</comment>
<dbReference type="InterPro" id="IPR001087">
    <property type="entry name" value="GDSL"/>
</dbReference>
<dbReference type="CDD" id="cd01846">
    <property type="entry name" value="fatty_acyltransferase_like"/>
    <property type="match status" value="1"/>
</dbReference>
<dbReference type="InterPro" id="IPR051058">
    <property type="entry name" value="GDSL_Est/Lipase"/>
</dbReference>
<evidence type="ECO:0000313" key="2">
    <source>
        <dbReference type="EMBL" id="GJN87409.1"/>
    </source>
</evidence>
<accession>A0AAV5GDH1</accession>
<evidence type="ECO:0000313" key="3">
    <source>
        <dbReference type="Proteomes" id="UP001342314"/>
    </source>
</evidence>
<protein>
    <submittedName>
        <fullName evidence="2">Uncharacterized protein</fullName>
    </submittedName>
</protein>
<dbReference type="PANTHER" id="PTHR45648:SF22">
    <property type="entry name" value="GDSL LIPASE_ACYLHYDROLASE FAMILY PROTEIN (AFU_ORTHOLOGUE AFUA_4G14700)"/>
    <property type="match status" value="1"/>
</dbReference>
<dbReference type="SUPFAM" id="SSF52266">
    <property type="entry name" value="SGNH hydrolase"/>
    <property type="match status" value="1"/>
</dbReference>
<dbReference type="InterPro" id="IPR036514">
    <property type="entry name" value="SGNH_hydro_sf"/>
</dbReference>
<proteinExistence type="predicted"/>
<dbReference type="Gene3D" id="3.40.50.1110">
    <property type="entry name" value="SGNH hydrolase"/>
    <property type="match status" value="1"/>
</dbReference>
<dbReference type="Proteomes" id="UP001342314">
    <property type="component" value="Unassembled WGS sequence"/>
</dbReference>
<reference evidence="2 3" key="1">
    <citation type="submission" date="2021-12" db="EMBL/GenBank/DDBJ databases">
        <title>High titer production of polyol ester of fatty acids by Rhodotorula paludigena BS15 towards product separation-free biomass refinery.</title>
        <authorList>
            <person name="Mano J."/>
            <person name="Ono H."/>
            <person name="Tanaka T."/>
            <person name="Naito K."/>
            <person name="Sushida H."/>
            <person name="Ike M."/>
            <person name="Tokuyasu K."/>
            <person name="Kitaoka M."/>
        </authorList>
    </citation>
    <scope>NUCLEOTIDE SEQUENCE [LARGE SCALE GENOMIC DNA]</scope>
    <source>
        <strain evidence="2 3">BS15</strain>
    </source>
</reference>
<name>A0AAV5GDH1_9BASI</name>
<dbReference type="Pfam" id="PF00657">
    <property type="entry name" value="Lipase_GDSL"/>
    <property type="match status" value="1"/>
</dbReference>
<keyword evidence="1" id="KW-0378">Hydrolase</keyword>